<dbReference type="InterPro" id="IPR000594">
    <property type="entry name" value="ThiF_NAD_FAD-bd"/>
</dbReference>
<dbReference type="SUPFAM" id="SSF69572">
    <property type="entry name" value="Activating enzymes of the ubiquitin-like proteins"/>
    <property type="match status" value="1"/>
</dbReference>
<gene>
    <name evidence="2" type="ORF">T190423A01A_40328</name>
</gene>
<dbReference type="Gene3D" id="3.40.50.720">
    <property type="entry name" value="NAD(P)-binding Rossmann-like Domain"/>
    <property type="match status" value="1"/>
</dbReference>
<evidence type="ECO:0000259" key="1">
    <source>
        <dbReference type="Pfam" id="PF00899"/>
    </source>
</evidence>
<accession>A0ABP1EZL3</accession>
<evidence type="ECO:0000313" key="3">
    <source>
        <dbReference type="Proteomes" id="UP001497527"/>
    </source>
</evidence>
<sequence>MEDRYTSNRIFLTKEEQDKIKNVPILIGGAGIGSVIAECILRFGFENITIVDSNVVEVSKLNRENYIESDIDTSKSEAIKKRLLNINSKATITALNCMIDEENITSIIEGHKIAINTLDHSSNIPLLFDEICRDKEVPVLHSYNLGWGGLVTIINPNSLLLDAIFRKKEDVNEMEVIRYAASYMRFWGKPQSWLDEIIAAYKKEKETLPPPQLCVSSWLVASMCTSILYKIVIGKEVKVFPEFYLSVIDS</sequence>
<dbReference type="RefSeq" id="WP_348717934.1">
    <property type="nucleotide sequence ID" value="NZ_CAXJIO010000013.1"/>
</dbReference>
<dbReference type="PANTHER" id="PTHR43267">
    <property type="entry name" value="TRNA THREONYLCARBAMOYLADENOSINE DEHYDRATASE"/>
    <property type="match status" value="1"/>
</dbReference>
<evidence type="ECO:0000313" key="2">
    <source>
        <dbReference type="EMBL" id="CAL2103735.1"/>
    </source>
</evidence>
<dbReference type="InterPro" id="IPR035985">
    <property type="entry name" value="Ubiquitin-activating_enz"/>
</dbReference>
<feature type="domain" description="THIF-type NAD/FAD binding fold" evidence="1">
    <location>
        <begin position="9"/>
        <end position="238"/>
    </location>
</feature>
<proteinExistence type="predicted"/>
<reference evidence="2 3" key="1">
    <citation type="submission" date="2024-05" db="EMBL/GenBank/DDBJ databases">
        <authorList>
            <person name="Duchaud E."/>
        </authorList>
    </citation>
    <scope>NUCLEOTIDE SEQUENCE [LARGE SCALE GENOMIC DNA]</scope>
    <source>
        <strain evidence="2">Ena-SAMPLE-TAB-13-05-2024-13:56:06:370-140308</strain>
    </source>
</reference>
<organism evidence="2 3">
    <name type="scientific">Tenacibaculum polynesiense</name>
    <dbReference type="NCBI Taxonomy" id="3137857"/>
    <lineage>
        <taxon>Bacteria</taxon>
        <taxon>Pseudomonadati</taxon>
        <taxon>Bacteroidota</taxon>
        <taxon>Flavobacteriia</taxon>
        <taxon>Flavobacteriales</taxon>
        <taxon>Flavobacteriaceae</taxon>
        <taxon>Tenacibaculum</taxon>
    </lineage>
</organism>
<dbReference type="CDD" id="cd01483">
    <property type="entry name" value="E1_enzyme_family"/>
    <property type="match status" value="1"/>
</dbReference>
<dbReference type="EMBL" id="CAXJIO010000013">
    <property type="protein sequence ID" value="CAL2103735.1"/>
    <property type="molecule type" value="Genomic_DNA"/>
</dbReference>
<dbReference type="PANTHER" id="PTHR43267:SF1">
    <property type="entry name" value="TRNA THREONYLCARBAMOYLADENOSINE DEHYDRATASE"/>
    <property type="match status" value="1"/>
</dbReference>
<dbReference type="Proteomes" id="UP001497527">
    <property type="component" value="Unassembled WGS sequence"/>
</dbReference>
<keyword evidence="3" id="KW-1185">Reference proteome</keyword>
<dbReference type="InterPro" id="IPR045886">
    <property type="entry name" value="ThiF/MoeB/HesA"/>
</dbReference>
<dbReference type="Pfam" id="PF00899">
    <property type="entry name" value="ThiF"/>
    <property type="match status" value="1"/>
</dbReference>
<name>A0ABP1EZL3_9FLAO</name>
<protein>
    <submittedName>
        <fullName evidence="2">ThiF family protein</fullName>
    </submittedName>
</protein>
<comment type="caution">
    <text evidence="2">The sequence shown here is derived from an EMBL/GenBank/DDBJ whole genome shotgun (WGS) entry which is preliminary data.</text>
</comment>